<feature type="region of interest" description="Disordered" evidence="1">
    <location>
        <begin position="48"/>
        <end position="110"/>
    </location>
</feature>
<gene>
    <name evidence="2" type="ORF">LX32DRAFT_13869</name>
</gene>
<protein>
    <submittedName>
        <fullName evidence="2">Uncharacterized protein</fullName>
    </submittedName>
</protein>
<dbReference type="Proteomes" id="UP001232148">
    <property type="component" value="Unassembled WGS sequence"/>
</dbReference>
<name>A0AAD9HDC9_9PEZI</name>
<dbReference type="EMBL" id="MU842909">
    <property type="protein sequence ID" value="KAK2026718.1"/>
    <property type="molecule type" value="Genomic_DNA"/>
</dbReference>
<feature type="compositionally biased region" description="Basic and acidic residues" evidence="1">
    <location>
        <begin position="53"/>
        <end position="68"/>
    </location>
</feature>
<dbReference type="AlphaFoldDB" id="A0AAD9HDC9"/>
<evidence type="ECO:0000313" key="3">
    <source>
        <dbReference type="Proteomes" id="UP001232148"/>
    </source>
</evidence>
<reference evidence="2" key="1">
    <citation type="submission" date="2021-06" db="EMBL/GenBank/DDBJ databases">
        <title>Comparative genomics, transcriptomics and evolutionary studies reveal genomic signatures of adaptation to plant cell wall in hemibiotrophic fungi.</title>
        <authorList>
            <consortium name="DOE Joint Genome Institute"/>
            <person name="Baroncelli R."/>
            <person name="Diaz J.F."/>
            <person name="Benocci T."/>
            <person name="Peng M."/>
            <person name="Battaglia E."/>
            <person name="Haridas S."/>
            <person name="Andreopoulos W."/>
            <person name="Labutti K."/>
            <person name="Pangilinan J."/>
            <person name="Floch G.L."/>
            <person name="Makela M.R."/>
            <person name="Henrissat B."/>
            <person name="Grigoriev I.V."/>
            <person name="Crouch J.A."/>
            <person name="De Vries R.P."/>
            <person name="Sukno S.A."/>
            <person name="Thon M.R."/>
        </authorList>
    </citation>
    <scope>NUCLEOTIDE SEQUENCE</scope>
    <source>
        <strain evidence="2">MAFF235873</strain>
    </source>
</reference>
<accession>A0AAD9HDC9</accession>
<organism evidence="2 3">
    <name type="scientific">Colletotrichum zoysiae</name>
    <dbReference type="NCBI Taxonomy" id="1216348"/>
    <lineage>
        <taxon>Eukaryota</taxon>
        <taxon>Fungi</taxon>
        <taxon>Dikarya</taxon>
        <taxon>Ascomycota</taxon>
        <taxon>Pezizomycotina</taxon>
        <taxon>Sordariomycetes</taxon>
        <taxon>Hypocreomycetidae</taxon>
        <taxon>Glomerellales</taxon>
        <taxon>Glomerellaceae</taxon>
        <taxon>Colletotrichum</taxon>
        <taxon>Colletotrichum graminicola species complex</taxon>
    </lineage>
</organism>
<feature type="compositionally biased region" description="Basic and acidic residues" evidence="1">
    <location>
        <begin position="81"/>
        <end position="96"/>
    </location>
</feature>
<feature type="compositionally biased region" description="Low complexity" evidence="1">
    <location>
        <begin position="97"/>
        <end position="106"/>
    </location>
</feature>
<keyword evidence="3" id="KW-1185">Reference proteome</keyword>
<comment type="caution">
    <text evidence="2">The sequence shown here is derived from an EMBL/GenBank/DDBJ whole genome shotgun (WGS) entry which is preliminary data.</text>
</comment>
<proteinExistence type="predicted"/>
<sequence>MKLVRDRMRLQVRWKRGSLSACLSVWFAVPLGGRRKGRKEGVRLQAMVGSKRPHTDFPLLERTKEGSGSRKAQTLGGAPSRPERKVRGMMKEERSGRSSNSNSNAGRSKRLAERAGAVACILVAGIS</sequence>
<evidence type="ECO:0000256" key="1">
    <source>
        <dbReference type="SAM" id="MobiDB-lite"/>
    </source>
</evidence>
<evidence type="ECO:0000313" key="2">
    <source>
        <dbReference type="EMBL" id="KAK2026718.1"/>
    </source>
</evidence>